<comment type="caution">
    <text evidence="2">The sequence shown here is derived from an EMBL/GenBank/DDBJ whole genome shotgun (WGS) entry which is preliminary data.</text>
</comment>
<evidence type="ECO:0000256" key="1">
    <source>
        <dbReference type="SAM" id="MobiDB-lite"/>
    </source>
</evidence>
<reference evidence="2 3" key="1">
    <citation type="journal article" date="2020" name="G3 (Bethesda)">
        <title>Draft Genome of the Common Snapping Turtle, Chelydra serpentina, a Model for Phenotypic Plasticity in Reptiles.</title>
        <authorList>
            <person name="Das D."/>
            <person name="Singh S.K."/>
            <person name="Bierstedt J."/>
            <person name="Erickson A."/>
            <person name="Galli G.L.J."/>
            <person name="Crossley D.A. 2nd"/>
            <person name="Rhen T."/>
        </authorList>
    </citation>
    <scope>NUCLEOTIDE SEQUENCE [LARGE SCALE GENOMIC DNA]</scope>
    <source>
        <strain evidence="2">KW</strain>
    </source>
</reference>
<dbReference type="AlphaFoldDB" id="A0A8T1SUA1"/>
<dbReference type="EMBL" id="JAHGAV010000095">
    <property type="protein sequence ID" value="KAG6932509.1"/>
    <property type="molecule type" value="Genomic_DNA"/>
</dbReference>
<sequence length="449" mass="50251">MLNQLKRAVTVCEDMENTSPLKLRSKKKRLSTNFEKCVVCQENQKNAKLSKATSGGQNSVMLAAAARRDELYWRLLGEFPSLDAVPPILYHRGCFQKYTSKSNLAHVRVVLNPGRKTNAESDQRASCSSESTATDLSPSSSDWSCCIVCLRKTHKKDKKLHRIETFERAANLREAALRRGDADMLRRVSVEDLIAKEAVYHSTCISSYLSKTNLKAKQSSHAATIQSPYDIAFHQLIEEIDSDLMDNKKALLLSKLLQRYKALLPSEIETASYSSSKLQARLVKHYGSAISFHAQHRQGKSTIVLCSALTLADAIQTSSQLKQALKSSKCFLDGLPASEPDDRLSNEQVVLYNAASILQSEIAKMKASEYYPKTGDCNLQRPATFVPQLVQEFVLRLIDKEAYNPASSEYHPSEDIQRRCRSIAECIVFNSNPCALHRDHNGEQDSDVD</sequence>
<keyword evidence="3" id="KW-1185">Reference proteome</keyword>
<dbReference type="OrthoDB" id="5989318at2759"/>
<feature type="compositionally biased region" description="Polar residues" evidence="1">
    <location>
        <begin position="124"/>
        <end position="141"/>
    </location>
</feature>
<evidence type="ECO:0000313" key="3">
    <source>
        <dbReference type="Proteomes" id="UP000765507"/>
    </source>
</evidence>
<dbReference type="PANTHER" id="PTHR47018">
    <property type="entry name" value="CXC DOMAIN-CONTAINING PROTEIN-RELATED"/>
    <property type="match status" value="1"/>
</dbReference>
<protein>
    <submittedName>
        <fullName evidence="2">Uncharacterized protein</fullName>
    </submittedName>
</protein>
<proteinExistence type="predicted"/>
<accession>A0A8T1SUA1</accession>
<dbReference type="Proteomes" id="UP000765507">
    <property type="component" value="Unassembled WGS sequence"/>
</dbReference>
<name>A0A8T1SUA1_CHESE</name>
<evidence type="ECO:0000313" key="2">
    <source>
        <dbReference type="EMBL" id="KAG6932509.1"/>
    </source>
</evidence>
<gene>
    <name evidence="2" type="ORF">G0U57_021366</name>
</gene>
<dbReference type="PANTHER" id="PTHR47018:SF4">
    <property type="match status" value="1"/>
</dbReference>
<feature type="region of interest" description="Disordered" evidence="1">
    <location>
        <begin position="115"/>
        <end position="141"/>
    </location>
</feature>
<organism evidence="2 3">
    <name type="scientific">Chelydra serpentina</name>
    <name type="common">Snapping turtle</name>
    <name type="synonym">Testudo serpentina</name>
    <dbReference type="NCBI Taxonomy" id="8475"/>
    <lineage>
        <taxon>Eukaryota</taxon>
        <taxon>Metazoa</taxon>
        <taxon>Chordata</taxon>
        <taxon>Craniata</taxon>
        <taxon>Vertebrata</taxon>
        <taxon>Euteleostomi</taxon>
        <taxon>Archelosauria</taxon>
        <taxon>Testudinata</taxon>
        <taxon>Testudines</taxon>
        <taxon>Cryptodira</taxon>
        <taxon>Durocryptodira</taxon>
        <taxon>Americhelydia</taxon>
        <taxon>Chelydroidea</taxon>
        <taxon>Chelydridae</taxon>
        <taxon>Chelydra</taxon>
    </lineage>
</organism>